<dbReference type="EMBL" id="GEDG01040394">
    <property type="protein sequence ID" value="JAP06737.1"/>
    <property type="molecule type" value="Transcribed_RNA"/>
</dbReference>
<proteinExistence type="predicted"/>
<feature type="non-terminal residue" evidence="1">
    <location>
        <position position="1"/>
    </location>
</feature>
<evidence type="ECO:0000313" key="1">
    <source>
        <dbReference type="EMBL" id="JAP06737.1"/>
    </source>
</evidence>
<accession>A0A0V0GES1</accession>
<organism evidence="1">
    <name type="scientific">Solanum chacoense</name>
    <name type="common">Chaco potato</name>
    <dbReference type="NCBI Taxonomy" id="4108"/>
    <lineage>
        <taxon>Eukaryota</taxon>
        <taxon>Viridiplantae</taxon>
        <taxon>Streptophyta</taxon>
        <taxon>Embryophyta</taxon>
        <taxon>Tracheophyta</taxon>
        <taxon>Spermatophyta</taxon>
        <taxon>Magnoliopsida</taxon>
        <taxon>eudicotyledons</taxon>
        <taxon>Gunneridae</taxon>
        <taxon>Pentapetalae</taxon>
        <taxon>asterids</taxon>
        <taxon>lamiids</taxon>
        <taxon>Solanales</taxon>
        <taxon>Solanaceae</taxon>
        <taxon>Solanoideae</taxon>
        <taxon>Solaneae</taxon>
        <taxon>Solanum</taxon>
    </lineage>
</organism>
<reference evidence="1" key="1">
    <citation type="submission" date="2015-12" db="EMBL/GenBank/DDBJ databases">
        <title>Gene expression during late stages of embryo sac development: a critical building block for successful pollen-pistil interactions.</title>
        <authorList>
            <person name="Liu Y."/>
            <person name="Joly V."/>
            <person name="Sabar M."/>
            <person name="Matton D.P."/>
        </authorList>
    </citation>
    <scope>NUCLEOTIDE SEQUENCE</scope>
</reference>
<protein>
    <submittedName>
        <fullName evidence="1">Putative ovule protein</fullName>
    </submittedName>
</protein>
<name>A0A0V0GES1_SOLCH</name>
<sequence>WIMDSGMGINGISYIFKNKIGYLRNLIPPNLGRNEEGLNRFMTLSCFSDSLPVTCPKEEEV</sequence>
<dbReference type="AlphaFoldDB" id="A0A0V0GES1"/>